<dbReference type="Proteomes" id="UP000092578">
    <property type="component" value="Unassembled WGS sequence"/>
</dbReference>
<keyword evidence="2" id="KW-1185">Reference proteome</keyword>
<protein>
    <submittedName>
        <fullName evidence="1">Uncharacterized protein</fullName>
    </submittedName>
</protein>
<dbReference type="EMBL" id="MAYT01000027">
    <property type="protein sequence ID" value="OCA85282.1"/>
    <property type="molecule type" value="Genomic_DNA"/>
</dbReference>
<reference evidence="2" key="1">
    <citation type="submission" date="2016-05" db="EMBL/GenBank/DDBJ databases">
        <authorList>
            <person name="Liu B."/>
            <person name="Wang J."/>
            <person name="Zhu Y."/>
            <person name="Liu G."/>
            <person name="Chen Q."/>
            <person name="Chen Z."/>
            <person name="Lan J."/>
            <person name="Che J."/>
            <person name="Ge C."/>
            <person name="Shi H."/>
            <person name="Pan Z."/>
            <person name="Liu X."/>
        </authorList>
    </citation>
    <scope>NUCLEOTIDE SEQUENCE [LARGE SCALE GENOMIC DNA]</scope>
    <source>
        <strain evidence="2">FJAT-27215</strain>
    </source>
</reference>
<accession>A0A1B9AN64</accession>
<name>A0A1B9AN64_9BACI</name>
<dbReference type="AlphaFoldDB" id="A0A1B9AN64"/>
<evidence type="ECO:0000313" key="1">
    <source>
        <dbReference type="EMBL" id="OCA85282.1"/>
    </source>
</evidence>
<proteinExistence type="predicted"/>
<dbReference type="RefSeq" id="WP_065411250.1">
    <property type="nucleotide sequence ID" value="NZ_MAYT01000027.1"/>
</dbReference>
<comment type="caution">
    <text evidence="1">The sequence shown here is derived from an EMBL/GenBank/DDBJ whole genome shotgun (WGS) entry which is preliminary data.</text>
</comment>
<organism evidence="1 2">
    <name type="scientific">Pseudobacillus wudalianchiensis</name>
    <dbReference type="NCBI Taxonomy" id="1743143"/>
    <lineage>
        <taxon>Bacteria</taxon>
        <taxon>Bacillati</taxon>
        <taxon>Bacillota</taxon>
        <taxon>Bacilli</taxon>
        <taxon>Bacillales</taxon>
        <taxon>Bacillaceae</taxon>
        <taxon>Pseudobacillus</taxon>
    </lineage>
</organism>
<sequence>MNKKGIWIGALLAVGVYSLSSFVEQSFDNKAMKAYDALEHDFENRVPVDEMDKDALEWIHNTTLAMEKDPYSYSDREKSIVNNLGVMVDRIGTINSLDNRDRSLEEEYYNARHSVIQALLIGEGIYLVPLK</sequence>
<gene>
    <name evidence="1" type="ORF">A8F95_11465</name>
</gene>
<evidence type="ECO:0000313" key="2">
    <source>
        <dbReference type="Proteomes" id="UP000092578"/>
    </source>
</evidence>